<keyword evidence="1" id="KW-1133">Transmembrane helix</keyword>
<keyword evidence="1" id="KW-0812">Transmembrane</keyword>
<dbReference type="EMBL" id="CP032412">
    <property type="protein sequence ID" value="AYB42322.1"/>
    <property type="molecule type" value="Genomic_DNA"/>
</dbReference>
<organism evidence="2 3">
    <name type="scientific">Paenibacillus lautus</name>
    <name type="common">Bacillus lautus</name>
    <dbReference type="NCBI Taxonomy" id="1401"/>
    <lineage>
        <taxon>Bacteria</taxon>
        <taxon>Bacillati</taxon>
        <taxon>Bacillota</taxon>
        <taxon>Bacilli</taxon>
        <taxon>Bacillales</taxon>
        <taxon>Paenibacillaceae</taxon>
        <taxon>Paenibacillus</taxon>
    </lineage>
</organism>
<name>A0A385TIA9_PAELA</name>
<reference evidence="2 3" key="1">
    <citation type="submission" date="2018-09" db="EMBL/GenBank/DDBJ databases">
        <title>Genome Sequence of Paenibacillus lautus Strain E7593-69, Azo Dye-Degrading Bacteria, Isolated from Commercial Tattoo Inks.</title>
        <authorList>
            <person name="Nho S.W."/>
            <person name="Kim S.-J."/>
            <person name="Kweon O."/>
            <person name="Cerniglia C.E."/>
        </authorList>
    </citation>
    <scope>NUCLEOTIDE SEQUENCE [LARGE SCALE GENOMIC DNA]</scope>
    <source>
        <strain evidence="2 3">E7593-69</strain>
    </source>
</reference>
<keyword evidence="3" id="KW-1185">Reference proteome</keyword>
<accession>A0A385TIA9</accession>
<gene>
    <name evidence="2" type="ORF">D5F53_03080</name>
</gene>
<dbReference type="KEGG" id="plw:D5F53_03080"/>
<proteinExistence type="predicted"/>
<keyword evidence="1" id="KW-0472">Membrane</keyword>
<dbReference type="Pfam" id="PF16935">
    <property type="entry name" value="Hol_Tox"/>
    <property type="match status" value="1"/>
</dbReference>
<evidence type="ECO:0000256" key="1">
    <source>
        <dbReference type="SAM" id="Phobius"/>
    </source>
</evidence>
<sequence>MGGDAMEVYQTLTLMISFATLVVLILSFHKKNRLSTYIHRRQTAFRGRFSCDYRMSSASLKTYKFYNLKKK</sequence>
<feature type="transmembrane region" description="Helical" evidence="1">
    <location>
        <begin position="12"/>
        <end position="29"/>
    </location>
</feature>
<evidence type="ECO:0000313" key="2">
    <source>
        <dbReference type="EMBL" id="AYB42322.1"/>
    </source>
</evidence>
<dbReference type="Proteomes" id="UP000266552">
    <property type="component" value="Chromosome"/>
</dbReference>
<dbReference type="AlphaFoldDB" id="A0A385TIA9"/>
<protein>
    <submittedName>
        <fullName evidence="2">Uncharacterized protein</fullName>
    </submittedName>
</protein>
<dbReference type="RefSeq" id="WP_119846489.1">
    <property type="nucleotide sequence ID" value="NZ_CP032412.1"/>
</dbReference>
<dbReference type="InterPro" id="IPR031616">
    <property type="entry name" value="BsrE-like"/>
</dbReference>
<evidence type="ECO:0000313" key="3">
    <source>
        <dbReference type="Proteomes" id="UP000266552"/>
    </source>
</evidence>